<proteinExistence type="predicted"/>
<dbReference type="SUPFAM" id="SSF48695">
    <property type="entry name" value="Multiheme cytochromes"/>
    <property type="match status" value="1"/>
</dbReference>
<gene>
    <name evidence="11" type="ORF">NQ317_001914</name>
</gene>
<dbReference type="InterPro" id="IPR012934">
    <property type="entry name" value="Znf_AD"/>
</dbReference>
<dbReference type="PROSITE" id="PS50157">
    <property type="entry name" value="ZINC_FINGER_C2H2_2"/>
    <property type="match status" value="2"/>
</dbReference>
<accession>A0ABQ9JE70</accession>
<protein>
    <submittedName>
        <fullName evidence="11">Uncharacterized protein</fullName>
    </submittedName>
</protein>
<evidence type="ECO:0000256" key="1">
    <source>
        <dbReference type="ARBA" id="ARBA00004123"/>
    </source>
</evidence>
<evidence type="ECO:0000259" key="9">
    <source>
        <dbReference type="PROSITE" id="PS50157"/>
    </source>
</evidence>
<evidence type="ECO:0000313" key="11">
    <source>
        <dbReference type="EMBL" id="KAJ8976275.1"/>
    </source>
</evidence>
<dbReference type="PANTHER" id="PTHR24381">
    <property type="entry name" value="ZINC FINGER PROTEIN"/>
    <property type="match status" value="1"/>
</dbReference>
<dbReference type="Gene3D" id="3.30.160.60">
    <property type="entry name" value="Classic Zinc Finger"/>
    <property type="match status" value="1"/>
</dbReference>
<feature type="binding site" evidence="8">
    <location>
        <position position="17"/>
    </location>
    <ligand>
        <name>Zn(2+)</name>
        <dbReference type="ChEBI" id="CHEBI:29105"/>
    </ligand>
</feature>
<keyword evidence="2 8" id="KW-0479">Metal-binding</keyword>
<evidence type="ECO:0000256" key="3">
    <source>
        <dbReference type="ARBA" id="ARBA00022737"/>
    </source>
</evidence>
<comment type="subcellular location">
    <subcellularLocation>
        <location evidence="1">Nucleus</location>
    </subcellularLocation>
</comment>
<reference evidence="11" key="1">
    <citation type="journal article" date="2023" name="Insect Mol. Biol.">
        <title>Genome sequencing provides insights into the evolution of gene families encoding plant cell wall-degrading enzymes in longhorned beetles.</title>
        <authorList>
            <person name="Shin N.R."/>
            <person name="Okamura Y."/>
            <person name="Kirsch R."/>
            <person name="Pauchet Y."/>
        </authorList>
    </citation>
    <scope>NUCLEOTIDE SEQUENCE</scope>
    <source>
        <strain evidence="11">MMC_N1</strain>
    </source>
</reference>
<evidence type="ECO:0000256" key="5">
    <source>
        <dbReference type="ARBA" id="ARBA00022833"/>
    </source>
</evidence>
<evidence type="ECO:0000256" key="8">
    <source>
        <dbReference type="PROSITE-ProRule" id="PRU01263"/>
    </source>
</evidence>
<evidence type="ECO:0000259" key="10">
    <source>
        <dbReference type="PROSITE" id="PS51915"/>
    </source>
</evidence>
<dbReference type="SUPFAM" id="SSF57716">
    <property type="entry name" value="Glucocorticoid receptor-like (DNA-binding domain)"/>
    <property type="match status" value="1"/>
</dbReference>
<feature type="domain" description="C2H2-type" evidence="9">
    <location>
        <begin position="381"/>
        <end position="408"/>
    </location>
</feature>
<dbReference type="Proteomes" id="UP001162164">
    <property type="component" value="Unassembled WGS sequence"/>
</dbReference>
<feature type="domain" description="C2H2-type" evidence="9">
    <location>
        <begin position="350"/>
        <end position="377"/>
    </location>
</feature>
<feature type="binding site" evidence="8">
    <location>
        <position position="55"/>
    </location>
    <ligand>
        <name>Zn(2+)</name>
        <dbReference type="ChEBI" id="CHEBI:29105"/>
    </ligand>
</feature>
<dbReference type="EMBL" id="JAPWTJ010000700">
    <property type="protein sequence ID" value="KAJ8976275.1"/>
    <property type="molecule type" value="Genomic_DNA"/>
</dbReference>
<dbReference type="SMART" id="SM00868">
    <property type="entry name" value="zf-AD"/>
    <property type="match status" value="2"/>
</dbReference>
<feature type="domain" description="ZAD" evidence="10">
    <location>
        <begin position="12"/>
        <end position="82"/>
    </location>
</feature>
<evidence type="ECO:0000256" key="2">
    <source>
        <dbReference type="ARBA" id="ARBA00022723"/>
    </source>
</evidence>
<keyword evidence="5 8" id="KW-0862">Zinc</keyword>
<keyword evidence="4 7" id="KW-0863">Zinc-finger</keyword>
<comment type="caution">
    <text evidence="11">The sequence shown here is derived from an EMBL/GenBank/DDBJ whole genome shotgun (WGS) entry which is preliminary data.</text>
</comment>
<evidence type="ECO:0000313" key="12">
    <source>
        <dbReference type="Proteomes" id="UP001162164"/>
    </source>
</evidence>
<organism evidence="11 12">
    <name type="scientific">Molorchus minor</name>
    <dbReference type="NCBI Taxonomy" id="1323400"/>
    <lineage>
        <taxon>Eukaryota</taxon>
        <taxon>Metazoa</taxon>
        <taxon>Ecdysozoa</taxon>
        <taxon>Arthropoda</taxon>
        <taxon>Hexapoda</taxon>
        <taxon>Insecta</taxon>
        <taxon>Pterygota</taxon>
        <taxon>Neoptera</taxon>
        <taxon>Endopterygota</taxon>
        <taxon>Coleoptera</taxon>
        <taxon>Polyphaga</taxon>
        <taxon>Cucujiformia</taxon>
        <taxon>Chrysomeloidea</taxon>
        <taxon>Cerambycidae</taxon>
        <taxon>Lamiinae</taxon>
        <taxon>Monochamini</taxon>
        <taxon>Molorchus</taxon>
    </lineage>
</organism>
<dbReference type="PROSITE" id="PS51915">
    <property type="entry name" value="ZAD"/>
    <property type="match status" value="1"/>
</dbReference>
<feature type="binding site" evidence="8">
    <location>
        <position position="58"/>
    </location>
    <ligand>
        <name>Zn(2+)</name>
        <dbReference type="ChEBI" id="CHEBI:29105"/>
    </ligand>
</feature>
<dbReference type="SMART" id="SM00355">
    <property type="entry name" value="ZnF_C2H2"/>
    <property type="match status" value="4"/>
</dbReference>
<keyword evidence="6" id="KW-0539">Nucleus</keyword>
<keyword evidence="12" id="KW-1185">Reference proteome</keyword>
<keyword evidence="3" id="KW-0677">Repeat</keyword>
<dbReference type="PANTHER" id="PTHR24381:SF393">
    <property type="entry name" value="CHROMATIN-LINKED ADAPTOR FOR MSL PROTEINS, ISOFORM B"/>
    <property type="match status" value="1"/>
</dbReference>
<name>A0ABQ9JE70_9CUCU</name>
<evidence type="ECO:0000256" key="4">
    <source>
        <dbReference type="ARBA" id="ARBA00022771"/>
    </source>
</evidence>
<evidence type="ECO:0000256" key="7">
    <source>
        <dbReference type="PROSITE-ProRule" id="PRU00042"/>
    </source>
</evidence>
<dbReference type="InterPro" id="IPR036280">
    <property type="entry name" value="Multihaem_cyt_sf"/>
</dbReference>
<feature type="binding site" evidence="8">
    <location>
        <position position="14"/>
    </location>
    <ligand>
        <name>Zn(2+)</name>
        <dbReference type="ChEBI" id="CHEBI:29105"/>
    </ligand>
</feature>
<dbReference type="InterPro" id="IPR013087">
    <property type="entry name" value="Znf_C2H2_type"/>
</dbReference>
<evidence type="ECO:0000256" key="6">
    <source>
        <dbReference type="ARBA" id="ARBA00023242"/>
    </source>
</evidence>
<sequence length="438" mass="51700">MMELLMTKNGDTLCRLCLQVHHNDFETINHTTTAIILNILNLNMNLAISMKPVICKKCVDDVKMAFDFKSTCLFTEELVISFAWDQQTFHFELKDIYKEHKSLVTANDSVCRFCLTCSETSNFLSLDIMKEEGLVSQEMLDFYLPEIDYNIVELLVCRSCVRSLVNYLKFVTVCATTEETIIKYCGQIDINDQDPVELNGMFRNENESEIKLNIETNYRPTKNNDNEVFDVNSVPGIDQQKKLVREENSEVEMYECENVEKSEVEIYECETCHFKTKYKRSLHEHLLVHKENSWRCINAKCVITRQNINSMLTSIFLVHRENSEVNIQSIKLDSYNIVLLHRKNSEVEMYECETCHFKTKYNSSLRKHLLIHRENSEVEMYECKTCTYKTKLKGNLNRHLLIHREKSEVEIYECETCHFKTKYKRSLHEHLLVHKEKF</sequence>